<dbReference type="InterPro" id="IPR050346">
    <property type="entry name" value="FMO-like"/>
</dbReference>
<dbReference type="Pfam" id="PF00743">
    <property type="entry name" value="FMO-like"/>
    <property type="match status" value="2"/>
</dbReference>
<keyword evidence="7" id="KW-1185">Reference proteome</keyword>
<keyword evidence="3" id="KW-0274">FAD</keyword>
<dbReference type="InterPro" id="IPR000960">
    <property type="entry name" value="Flavin_mOase"/>
</dbReference>
<dbReference type="EMBL" id="JAVFKD010000012">
    <property type="protein sequence ID" value="KAK5993322.1"/>
    <property type="molecule type" value="Genomic_DNA"/>
</dbReference>
<dbReference type="PANTHER" id="PTHR23023">
    <property type="entry name" value="DIMETHYLANILINE MONOOXYGENASE"/>
    <property type="match status" value="1"/>
</dbReference>
<keyword evidence="5" id="KW-0560">Oxidoreductase</keyword>
<comment type="caution">
    <text evidence="6">The sequence shown here is derived from an EMBL/GenBank/DDBJ whole genome shotgun (WGS) entry which is preliminary data.</text>
</comment>
<dbReference type="GO" id="GO:0004497">
    <property type="term" value="F:monooxygenase activity"/>
    <property type="evidence" value="ECO:0007669"/>
    <property type="project" value="UniProtKB-KW"/>
</dbReference>
<comment type="similarity">
    <text evidence="1">Belongs to the FMO family.</text>
</comment>
<evidence type="ECO:0000256" key="1">
    <source>
        <dbReference type="ARBA" id="ARBA00009183"/>
    </source>
</evidence>
<protein>
    <submittedName>
        <fullName evidence="6">Thiol-specific monooxygenase</fullName>
    </submittedName>
</protein>
<dbReference type="SUPFAM" id="SSF51735">
    <property type="entry name" value="NAD(P)-binding Rossmann-fold domains"/>
    <property type="match status" value="1"/>
</dbReference>
<evidence type="ECO:0000256" key="5">
    <source>
        <dbReference type="ARBA" id="ARBA00023002"/>
    </source>
</evidence>
<dbReference type="Proteomes" id="UP001338125">
    <property type="component" value="Unassembled WGS sequence"/>
</dbReference>
<dbReference type="Pfam" id="PF13450">
    <property type="entry name" value="NAD_binding_8"/>
    <property type="match status" value="1"/>
</dbReference>
<dbReference type="InterPro" id="IPR020946">
    <property type="entry name" value="Flavin_mOase-like"/>
</dbReference>
<dbReference type="Gene3D" id="3.50.50.60">
    <property type="entry name" value="FAD/NAD(P)-binding domain"/>
    <property type="match status" value="2"/>
</dbReference>
<accession>A0ABR0SMD5</accession>
<evidence type="ECO:0000313" key="7">
    <source>
        <dbReference type="Proteomes" id="UP001338125"/>
    </source>
</evidence>
<dbReference type="PRINTS" id="PR00370">
    <property type="entry name" value="FMOXYGENASE"/>
</dbReference>
<proteinExistence type="inferred from homology"/>
<organism evidence="6 7">
    <name type="scientific">Cladobotryum mycophilum</name>
    <dbReference type="NCBI Taxonomy" id="491253"/>
    <lineage>
        <taxon>Eukaryota</taxon>
        <taxon>Fungi</taxon>
        <taxon>Dikarya</taxon>
        <taxon>Ascomycota</taxon>
        <taxon>Pezizomycotina</taxon>
        <taxon>Sordariomycetes</taxon>
        <taxon>Hypocreomycetidae</taxon>
        <taxon>Hypocreales</taxon>
        <taxon>Hypocreaceae</taxon>
        <taxon>Cladobotryum</taxon>
    </lineage>
</organism>
<evidence type="ECO:0000256" key="3">
    <source>
        <dbReference type="ARBA" id="ARBA00022827"/>
    </source>
</evidence>
<keyword evidence="2" id="KW-0285">Flavoprotein</keyword>
<reference evidence="6 7" key="1">
    <citation type="submission" date="2024-01" db="EMBL/GenBank/DDBJ databases">
        <title>Complete genome of Cladobotryum mycophilum ATHUM6906.</title>
        <authorList>
            <person name="Christinaki A.C."/>
            <person name="Myridakis A.I."/>
            <person name="Kouvelis V.N."/>
        </authorList>
    </citation>
    <scope>NUCLEOTIDE SEQUENCE [LARGE SCALE GENOMIC DNA]</scope>
    <source>
        <strain evidence="6 7">ATHUM6906</strain>
    </source>
</reference>
<dbReference type="PIRSF" id="PIRSF000332">
    <property type="entry name" value="FMO"/>
    <property type="match status" value="1"/>
</dbReference>
<sequence>MGSVWSRPTPSSPSPPPKQFHVKRVAIIGAGPCGLVAAKYLKAQGTFESIVVFEQNAQVGGVWNYSNLTPKEFPVPQEDPFWGPEQSVWPGGDPAPTFPSPMYDNLHANLPGSLMNFTDQKFPDDAWVFPSRESIQEYLVHYAQDIRDLIKFRHQVTRVSLVQEHGRDQWHVENQDTTDGQAFNDIFDAVVVANGHYTIPYVPSIKNIAKFQQVHPSIITHSKQYRKSDHFKGKKVVVVGNGPSGLDVAMQINQAAGKTLLSVRHATPPHKLKHTGCEEIAEIDDFLIDQRGILLKDGSIVADIDHIVFCTGFLYGYPFLPDINHEIITIGRGVHGLYQHIFYIKNPTLVFPTLNMKSVPWPLSESQAAIFSSVWSNSLLLPPLKDMEKWARELEEKYGESLQVFEPRADGYYINELHEWAMQSSHRGKEPPRWDDEIFWQRSICDKAKIRFEEQGRKAKTLEELGFHYEPEEKGARQVIH</sequence>
<dbReference type="InterPro" id="IPR036291">
    <property type="entry name" value="NAD(P)-bd_dom_sf"/>
</dbReference>
<evidence type="ECO:0000256" key="2">
    <source>
        <dbReference type="ARBA" id="ARBA00022630"/>
    </source>
</evidence>
<dbReference type="InterPro" id="IPR036188">
    <property type="entry name" value="FAD/NAD-bd_sf"/>
</dbReference>
<keyword evidence="4" id="KW-0521">NADP</keyword>
<gene>
    <name evidence="6" type="ORF">PT974_06751</name>
</gene>
<evidence type="ECO:0000256" key="4">
    <source>
        <dbReference type="ARBA" id="ARBA00022857"/>
    </source>
</evidence>
<dbReference type="SUPFAM" id="SSF51905">
    <property type="entry name" value="FAD/NAD(P)-binding domain"/>
    <property type="match status" value="2"/>
</dbReference>
<name>A0ABR0SMD5_9HYPO</name>
<evidence type="ECO:0000313" key="6">
    <source>
        <dbReference type="EMBL" id="KAK5993322.1"/>
    </source>
</evidence>
<keyword evidence="6" id="KW-0503">Monooxygenase</keyword>